<dbReference type="AlphaFoldDB" id="A0A5P1F9L9"/>
<dbReference type="EMBL" id="CM007383">
    <property type="protein sequence ID" value="ONK74794.1"/>
    <property type="molecule type" value="Genomic_DNA"/>
</dbReference>
<reference evidence="2" key="1">
    <citation type="journal article" date="2017" name="Nat. Commun.">
        <title>The asparagus genome sheds light on the origin and evolution of a young Y chromosome.</title>
        <authorList>
            <person name="Harkess A."/>
            <person name="Zhou J."/>
            <person name="Xu C."/>
            <person name="Bowers J.E."/>
            <person name="Van der Hulst R."/>
            <person name="Ayyampalayam S."/>
            <person name="Mercati F."/>
            <person name="Riccardi P."/>
            <person name="McKain M.R."/>
            <person name="Kakrana A."/>
            <person name="Tang H."/>
            <person name="Ray J."/>
            <person name="Groenendijk J."/>
            <person name="Arikit S."/>
            <person name="Mathioni S.M."/>
            <person name="Nakano M."/>
            <person name="Shan H."/>
            <person name="Telgmann-Rauber A."/>
            <person name="Kanno A."/>
            <person name="Yue Z."/>
            <person name="Chen H."/>
            <person name="Li W."/>
            <person name="Chen Y."/>
            <person name="Xu X."/>
            <person name="Zhang Y."/>
            <person name="Luo S."/>
            <person name="Chen H."/>
            <person name="Gao J."/>
            <person name="Mao Z."/>
            <person name="Pires J.C."/>
            <person name="Luo M."/>
            <person name="Kudrna D."/>
            <person name="Wing R.A."/>
            <person name="Meyers B.C."/>
            <person name="Yi K."/>
            <person name="Kong H."/>
            <person name="Lavrijsen P."/>
            <person name="Sunseri F."/>
            <person name="Falavigna A."/>
            <person name="Ye Y."/>
            <person name="Leebens-Mack J.H."/>
            <person name="Chen G."/>
        </authorList>
    </citation>
    <scope>NUCLEOTIDE SEQUENCE [LARGE SCALE GENOMIC DNA]</scope>
    <source>
        <strain evidence="2">cv. DH0086</strain>
    </source>
</reference>
<protein>
    <submittedName>
        <fullName evidence="1">Uncharacterized protein</fullName>
    </submittedName>
</protein>
<evidence type="ECO:0000313" key="2">
    <source>
        <dbReference type="Proteomes" id="UP000243459"/>
    </source>
</evidence>
<accession>A0A5P1F9L9</accession>
<keyword evidence="2" id="KW-1185">Reference proteome</keyword>
<name>A0A5P1F9L9_ASPOF</name>
<proteinExistence type="predicted"/>
<organism evidence="1 2">
    <name type="scientific">Asparagus officinalis</name>
    <name type="common">Garden asparagus</name>
    <dbReference type="NCBI Taxonomy" id="4686"/>
    <lineage>
        <taxon>Eukaryota</taxon>
        <taxon>Viridiplantae</taxon>
        <taxon>Streptophyta</taxon>
        <taxon>Embryophyta</taxon>
        <taxon>Tracheophyta</taxon>
        <taxon>Spermatophyta</taxon>
        <taxon>Magnoliopsida</taxon>
        <taxon>Liliopsida</taxon>
        <taxon>Asparagales</taxon>
        <taxon>Asparagaceae</taxon>
        <taxon>Asparagoideae</taxon>
        <taxon>Asparagus</taxon>
    </lineage>
</organism>
<dbReference type="Gramene" id="ONK74794">
    <property type="protein sequence ID" value="ONK74794"/>
    <property type="gene ID" value="A4U43_C03F10210"/>
</dbReference>
<evidence type="ECO:0000313" key="1">
    <source>
        <dbReference type="EMBL" id="ONK74794.1"/>
    </source>
</evidence>
<gene>
    <name evidence="1" type="ORF">A4U43_C03F10210</name>
</gene>
<sequence>MLQPTLVRALTATANSRNGDSLVGDTFAQRYYYILPAANATLKTKSADSDDIISDTWSFTLLQFLLISPGLPDCRFPIFTIPSTNAVKKASSSTLNLNTTSLVSSLPENSV</sequence>
<dbReference type="Proteomes" id="UP000243459">
    <property type="component" value="Chromosome 3"/>
</dbReference>